<sequence length="355" mass="40384">MASLVPENWSYTNMGINDNFSESVGVASSNMSNALLMSLLEETQGGDQDHDEERLSSLIRALEVELESTTSEGDEIFMDNLHEFGGINQEDHFQPFDVEYVDGRDFQATNAPGFGWMDMEKGSSSSQGTEESVDWYMDDSCFDDIDCMSSSGGSQYNGSIIPTTNTPCEEDGYHNLWQETYNKNFFCKMGSSTTLIRNFACMNDDNAYAFEVHKGMETNGAILMSLLEEWQEEDRDEERLNITQTEWITIEDLEDSNLWNIVGGLDGQDCLRSPSSDDCDPLGWFEMDQVACSPSNGMNWYADSCEYDQMDNCPKDHCEWVRDYSHVYYNGVGIEEEHVYNSIWQETAYDSITYD</sequence>
<dbReference type="Proteomes" id="UP000290289">
    <property type="component" value="Chromosome 11"/>
</dbReference>
<proteinExistence type="predicted"/>
<keyword evidence="2" id="KW-1185">Reference proteome</keyword>
<reference evidence="1 2" key="1">
    <citation type="submission" date="2018-10" db="EMBL/GenBank/DDBJ databases">
        <title>A high-quality apple genome assembly.</title>
        <authorList>
            <person name="Hu J."/>
        </authorList>
    </citation>
    <scope>NUCLEOTIDE SEQUENCE [LARGE SCALE GENOMIC DNA]</scope>
    <source>
        <strain evidence="2">cv. HFTH1</strain>
        <tissue evidence="1">Young leaf</tissue>
    </source>
</reference>
<accession>A0A498ILP5</accession>
<protein>
    <submittedName>
        <fullName evidence="1">Uncharacterized protein</fullName>
    </submittedName>
</protein>
<dbReference type="EMBL" id="RDQH01000337">
    <property type="protein sequence ID" value="RXH84120.1"/>
    <property type="molecule type" value="Genomic_DNA"/>
</dbReference>
<name>A0A498ILP5_MALDO</name>
<gene>
    <name evidence="1" type="ORF">DVH24_027019</name>
</gene>
<dbReference type="PANTHER" id="PTHR37611">
    <property type="entry name" value="VIRUS-SPECIFIC-SIGNALING-PATHWAY REGULATED PROTEIN-RELATED"/>
    <property type="match status" value="1"/>
</dbReference>
<comment type="caution">
    <text evidence="1">The sequence shown here is derived from an EMBL/GenBank/DDBJ whole genome shotgun (WGS) entry which is preliminary data.</text>
</comment>
<dbReference type="AlphaFoldDB" id="A0A498ILP5"/>
<dbReference type="PANTHER" id="PTHR37611:SF4">
    <property type="entry name" value="OS06G0538400 PROTEIN"/>
    <property type="match status" value="1"/>
</dbReference>
<evidence type="ECO:0000313" key="2">
    <source>
        <dbReference type="Proteomes" id="UP000290289"/>
    </source>
</evidence>
<organism evidence="1 2">
    <name type="scientific">Malus domestica</name>
    <name type="common">Apple</name>
    <name type="synonym">Pyrus malus</name>
    <dbReference type="NCBI Taxonomy" id="3750"/>
    <lineage>
        <taxon>Eukaryota</taxon>
        <taxon>Viridiplantae</taxon>
        <taxon>Streptophyta</taxon>
        <taxon>Embryophyta</taxon>
        <taxon>Tracheophyta</taxon>
        <taxon>Spermatophyta</taxon>
        <taxon>Magnoliopsida</taxon>
        <taxon>eudicotyledons</taxon>
        <taxon>Gunneridae</taxon>
        <taxon>Pentapetalae</taxon>
        <taxon>rosids</taxon>
        <taxon>fabids</taxon>
        <taxon>Rosales</taxon>
        <taxon>Rosaceae</taxon>
        <taxon>Amygdaloideae</taxon>
        <taxon>Maleae</taxon>
        <taxon>Malus</taxon>
    </lineage>
</organism>
<dbReference type="STRING" id="3750.A0A498ILP5"/>
<evidence type="ECO:0000313" key="1">
    <source>
        <dbReference type="EMBL" id="RXH84120.1"/>
    </source>
</evidence>